<keyword evidence="8" id="KW-1185">Reference proteome</keyword>
<dbReference type="SUPFAM" id="SSF57701">
    <property type="entry name" value="Zn2/Cys6 DNA-binding domain"/>
    <property type="match status" value="1"/>
</dbReference>
<keyword evidence="2" id="KW-0805">Transcription regulation</keyword>
<dbReference type="Gene3D" id="4.10.240.10">
    <property type="entry name" value="Zn(2)-C6 fungal-type DNA-binding domain"/>
    <property type="match status" value="1"/>
</dbReference>
<proteinExistence type="predicted"/>
<evidence type="ECO:0000256" key="4">
    <source>
        <dbReference type="ARBA" id="ARBA00023163"/>
    </source>
</evidence>
<dbReference type="GO" id="GO:0008270">
    <property type="term" value="F:zinc ion binding"/>
    <property type="evidence" value="ECO:0007669"/>
    <property type="project" value="InterPro"/>
</dbReference>
<protein>
    <recommendedName>
        <fullName evidence="6">Zn(2)-C6 fungal-type domain-containing protein</fullName>
    </recommendedName>
</protein>
<comment type="subcellular location">
    <subcellularLocation>
        <location evidence="1">Nucleus</location>
    </subcellularLocation>
</comment>
<evidence type="ECO:0000313" key="7">
    <source>
        <dbReference type="EMBL" id="CEJ62783.1"/>
    </source>
</evidence>
<dbReference type="CDD" id="cd12148">
    <property type="entry name" value="fungal_TF_MHR"/>
    <property type="match status" value="1"/>
</dbReference>
<dbReference type="InterPro" id="IPR051089">
    <property type="entry name" value="prtT"/>
</dbReference>
<evidence type="ECO:0000259" key="6">
    <source>
        <dbReference type="PROSITE" id="PS50048"/>
    </source>
</evidence>
<keyword evidence="3" id="KW-0238">DNA-binding</keyword>
<accession>A0A0F7U1N7</accession>
<dbReference type="OrthoDB" id="5424793at2759"/>
<evidence type="ECO:0000313" key="8">
    <source>
        <dbReference type="Proteomes" id="UP000042958"/>
    </source>
</evidence>
<dbReference type="InterPro" id="IPR001138">
    <property type="entry name" value="Zn2Cys6_DnaBD"/>
</dbReference>
<keyword evidence="5" id="KW-0539">Nucleus</keyword>
<dbReference type="PANTHER" id="PTHR31845:SF10">
    <property type="entry name" value="ZN(II)2CYS6 TRANSCRIPTION FACTOR (EUROFUNG)"/>
    <property type="match status" value="1"/>
</dbReference>
<dbReference type="PANTHER" id="PTHR31845">
    <property type="entry name" value="FINGER DOMAIN PROTEIN, PUTATIVE-RELATED"/>
    <property type="match status" value="1"/>
</dbReference>
<evidence type="ECO:0000256" key="2">
    <source>
        <dbReference type="ARBA" id="ARBA00023015"/>
    </source>
</evidence>
<dbReference type="SMART" id="SM00066">
    <property type="entry name" value="GAL4"/>
    <property type="match status" value="1"/>
</dbReference>
<organism evidence="7 8">
    <name type="scientific">Penicillium brasilianum</name>
    <dbReference type="NCBI Taxonomy" id="104259"/>
    <lineage>
        <taxon>Eukaryota</taxon>
        <taxon>Fungi</taxon>
        <taxon>Dikarya</taxon>
        <taxon>Ascomycota</taxon>
        <taxon>Pezizomycotina</taxon>
        <taxon>Eurotiomycetes</taxon>
        <taxon>Eurotiomycetidae</taxon>
        <taxon>Eurotiales</taxon>
        <taxon>Aspergillaceae</taxon>
        <taxon>Penicillium</taxon>
    </lineage>
</organism>
<dbReference type="GO" id="GO:0005634">
    <property type="term" value="C:nucleus"/>
    <property type="evidence" value="ECO:0007669"/>
    <property type="project" value="UniProtKB-SubCell"/>
</dbReference>
<dbReference type="PROSITE" id="PS00463">
    <property type="entry name" value="ZN2_CY6_FUNGAL_1"/>
    <property type="match status" value="1"/>
</dbReference>
<feature type="domain" description="Zn(2)-C6 fungal-type" evidence="6">
    <location>
        <begin position="19"/>
        <end position="51"/>
    </location>
</feature>
<dbReference type="GO" id="GO:0000976">
    <property type="term" value="F:transcription cis-regulatory region binding"/>
    <property type="evidence" value="ECO:0007669"/>
    <property type="project" value="TreeGrafter"/>
</dbReference>
<dbReference type="InterPro" id="IPR036864">
    <property type="entry name" value="Zn2-C6_fun-type_DNA-bd_sf"/>
</dbReference>
<dbReference type="EMBL" id="CDHK01000023">
    <property type="protein sequence ID" value="CEJ62783.1"/>
    <property type="molecule type" value="Genomic_DNA"/>
</dbReference>
<evidence type="ECO:0000256" key="5">
    <source>
        <dbReference type="ARBA" id="ARBA00023242"/>
    </source>
</evidence>
<dbReference type="AlphaFoldDB" id="A0A0F7U1N7"/>
<dbReference type="GO" id="GO:0000981">
    <property type="term" value="F:DNA-binding transcription factor activity, RNA polymerase II-specific"/>
    <property type="evidence" value="ECO:0007669"/>
    <property type="project" value="InterPro"/>
</dbReference>
<dbReference type="Pfam" id="PF00172">
    <property type="entry name" value="Zn_clus"/>
    <property type="match status" value="1"/>
</dbReference>
<dbReference type="CDD" id="cd00067">
    <property type="entry name" value="GAL4"/>
    <property type="match status" value="1"/>
</dbReference>
<sequence length="657" mass="74132">MDNAIPMDSSCQRRKPTLACEKCRVLKVKCIRPEEGQPCTKCVRSNSQCVVPEPKQRARTSQRAKPRLLDLESKLTDILGLLSRSNAPMSEEELSVHADLGLPAIHGYPSDSSHRTTGCMSAEYLGNSESIEGLESGKTQITTENILEHPWDSSIAISAPWIIDLGLGPVVLEHLLDRFRSMVSCFPFVRLSNDCTAASMAKDRPFLLLAAVAAASSKYCHLQDALIRRFKESLSERVIMAGEKDLDLLQGLLVHLAWFHFHFVPGSQQAYQYIQIAISMVIDLCLDHKAADLLEQRIDLGDTYTLEACRAHIGCYYMSSIITMASGKPNNLPFHKDMLRCAMMLQQQPQFETDLLIYPAIKVSQFTEEVCETYQLEGIHGSRLHIHAERLMTWLEEWWSSLSMDVRNTVLIINGYYAAKIRIQEMGLVYCYGRRRPLSPKTQEGSTLLSAHPMVINNLIKCLSSAKEYLDHFCALPASEHRTLPFSAWYQVIFTVFVLYRLSVGLPEVPQWDVEIAQQTLDLRYYIDTLLSHLQEIKPLPDRKIPTKSLFTRLPEIIGSVRTSYALAKENPAEVRDSHHAHHDLMSSNNASPCVRPLHRCPGMRYSSRHVDDAQGRPGLQSAIATEVQNIEEETIWGDILFMDTFPSMTDPSSVQG</sequence>
<reference evidence="8" key="1">
    <citation type="journal article" date="2015" name="Genome Announc.">
        <title>Draft genome sequence of the fungus Penicillium brasilianum MG11.</title>
        <authorList>
            <person name="Horn F."/>
            <person name="Linde J."/>
            <person name="Mattern D.J."/>
            <person name="Walther G."/>
            <person name="Guthke R."/>
            <person name="Brakhage A.A."/>
            <person name="Valiante V."/>
        </authorList>
    </citation>
    <scope>NUCLEOTIDE SEQUENCE [LARGE SCALE GENOMIC DNA]</scope>
    <source>
        <strain evidence="8">MG11</strain>
    </source>
</reference>
<gene>
    <name evidence="7" type="ORF">PMG11_11273</name>
</gene>
<keyword evidence="4" id="KW-0804">Transcription</keyword>
<dbReference type="STRING" id="104259.A0A0F7U1N7"/>
<name>A0A0F7U1N7_PENBI</name>
<evidence type="ECO:0000256" key="3">
    <source>
        <dbReference type="ARBA" id="ARBA00023125"/>
    </source>
</evidence>
<dbReference type="PROSITE" id="PS50048">
    <property type="entry name" value="ZN2_CY6_FUNGAL_2"/>
    <property type="match status" value="1"/>
</dbReference>
<evidence type="ECO:0000256" key="1">
    <source>
        <dbReference type="ARBA" id="ARBA00004123"/>
    </source>
</evidence>
<dbReference type="Proteomes" id="UP000042958">
    <property type="component" value="Unassembled WGS sequence"/>
</dbReference>